<proteinExistence type="predicted"/>
<dbReference type="EMBL" id="JAIWQS010000006">
    <property type="protein sequence ID" value="KAJ8761995.1"/>
    <property type="molecule type" value="Genomic_DNA"/>
</dbReference>
<dbReference type="PROSITE" id="PS50158">
    <property type="entry name" value="ZF_CCHC"/>
    <property type="match status" value="1"/>
</dbReference>
<dbReference type="InterPro" id="IPR036875">
    <property type="entry name" value="Znf_CCHC_sf"/>
</dbReference>
<evidence type="ECO:0000256" key="8">
    <source>
        <dbReference type="ARBA" id="ARBA00022918"/>
    </source>
</evidence>
<dbReference type="Pfam" id="PF00078">
    <property type="entry name" value="RVT_1"/>
    <property type="match status" value="1"/>
</dbReference>
<keyword evidence="3" id="KW-0548">Nucleotidyltransferase</keyword>
<dbReference type="InterPro" id="IPR043128">
    <property type="entry name" value="Rev_trsase/Diguanyl_cyclase"/>
</dbReference>
<keyword evidence="7" id="KW-0378">Hydrolase</keyword>
<dbReference type="SUPFAM" id="SSF56672">
    <property type="entry name" value="DNA/RNA polymerases"/>
    <property type="match status" value="1"/>
</dbReference>
<evidence type="ECO:0000313" key="15">
    <source>
        <dbReference type="Proteomes" id="UP001159364"/>
    </source>
</evidence>
<keyword evidence="4" id="KW-0540">Nuclease</keyword>
<evidence type="ECO:0000256" key="12">
    <source>
        <dbReference type="SAM" id="MobiDB-lite"/>
    </source>
</evidence>
<dbReference type="GO" id="GO:0008270">
    <property type="term" value="F:zinc ion binding"/>
    <property type="evidence" value="ECO:0007669"/>
    <property type="project" value="UniProtKB-KW"/>
</dbReference>
<dbReference type="GO" id="GO:0004519">
    <property type="term" value="F:endonuclease activity"/>
    <property type="evidence" value="ECO:0007669"/>
    <property type="project" value="UniProtKB-KW"/>
</dbReference>
<comment type="caution">
    <text evidence="14">The sequence shown here is derived from an EMBL/GenBank/DDBJ whole genome shotgun (WGS) entry which is preliminary data.</text>
</comment>
<keyword evidence="15" id="KW-1185">Reference proteome</keyword>
<dbReference type="GO" id="GO:0006508">
    <property type="term" value="P:proteolysis"/>
    <property type="evidence" value="ECO:0007669"/>
    <property type="project" value="UniProtKB-KW"/>
</dbReference>
<feature type="compositionally biased region" description="Basic and acidic residues" evidence="12">
    <location>
        <begin position="1"/>
        <end position="14"/>
    </location>
</feature>
<evidence type="ECO:0000256" key="3">
    <source>
        <dbReference type="ARBA" id="ARBA00022695"/>
    </source>
</evidence>
<accession>A0AAV8T5E7</accession>
<dbReference type="PANTHER" id="PTHR37984">
    <property type="entry name" value="PROTEIN CBG26694"/>
    <property type="match status" value="1"/>
</dbReference>
<dbReference type="SUPFAM" id="SSF57756">
    <property type="entry name" value="Retrovirus zinc finger-like domains"/>
    <property type="match status" value="1"/>
</dbReference>
<dbReference type="InterPro" id="IPR041577">
    <property type="entry name" value="RT_RNaseH_2"/>
</dbReference>
<keyword evidence="6" id="KW-0255">Endonuclease</keyword>
<dbReference type="Gene3D" id="4.10.60.10">
    <property type="entry name" value="Zinc finger, CCHC-type"/>
    <property type="match status" value="1"/>
</dbReference>
<keyword evidence="1" id="KW-0645">Protease</keyword>
<feature type="region of interest" description="Disordered" evidence="12">
    <location>
        <begin position="1"/>
        <end position="51"/>
    </location>
</feature>
<dbReference type="GO" id="GO:0004190">
    <property type="term" value="F:aspartic-type endopeptidase activity"/>
    <property type="evidence" value="ECO:0007669"/>
    <property type="project" value="UniProtKB-KW"/>
</dbReference>
<evidence type="ECO:0000256" key="2">
    <source>
        <dbReference type="ARBA" id="ARBA00022679"/>
    </source>
</evidence>
<keyword evidence="2" id="KW-0808">Transferase</keyword>
<dbReference type="FunFam" id="3.10.10.10:FF:000007">
    <property type="entry name" value="Retrovirus-related Pol polyprotein from transposon 17.6-like Protein"/>
    <property type="match status" value="1"/>
</dbReference>
<feature type="domain" description="CCHC-type" evidence="13">
    <location>
        <begin position="257"/>
        <end position="271"/>
    </location>
</feature>
<evidence type="ECO:0000259" key="13">
    <source>
        <dbReference type="PROSITE" id="PS50158"/>
    </source>
</evidence>
<reference evidence="14 15" key="1">
    <citation type="submission" date="2021-09" db="EMBL/GenBank/DDBJ databases">
        <title>Genomic insights and catalytic innovation underlie evolution of tropane alkaloids biosynthesis.</title>
        <authorList>
            <person name="Wang Y.-J."/>
            <person name="Tian T."/>
            <person name="Huang J.-P."/>
            <person name="Huang S.-X."/>
        </authorList>
    </citation>
    <scope>NUCLEOTIDE SEQUENCE [LARGE SCALE GENOMIC DNA]</scope>
    <source>
        <strain evidence="14">KIB-2018</strain>
        <tissue evidence="14">Leaf</tissue>
    </source>
</reference>
<dbReference type="Gene3D" id="3.30.70.270">
    <property type="match status" value="2"/>
</dbReference>
<dbReference type="CDD" id="cd01647">
    <property type="entry name" value="RT_LTR"/>
    <property type="match status" value="1"/>
</dbReference>
<keyword evidence="10" id="KW-0511">Multifunctional enzyme</keyword>
<keyword evidence="9" id="KW-0238">DNA-binding</keyword>
<keyword evidence="8" id="KW-0695">RNA-directed DNA polymerase</keyword>
<keyword evidence="11" id="KW-0479">Metal-binding</keyword>
<evidence type="ECO:0000256" key="4">
    <source>
        <dbReference type="ARBA" id="ARBA00022722"/>
    </source>
</evidence>
<dbReference type="Pfam" id="PF17919">
    <property type="entry name" value="RT_RNaseH_2"/>
    <property type="match status" value="1"/>
</dbReference>
<dbReference type="FunFam" id="3.30.70.270:FF:000003">
    <property type="entry name" value="Transposon Ty3-G Gag-Pol polyprotein"/>
    <property type="match status" value="1"/>
</dbReference>
<keyword evidence="11" id="KW-0862">Zinc</keyword>
<evidence type="ECO:0000313" key="14">
    <source>
        <dbReference type="EMBL" id="KAJ8761995.1"/>
    </source>
</evidence>
<protein>
    <recommendedName>
        <fullName evidence="13">CCHC-type domain-containing protein</fullName>
    </recommendedName>
</protein>
<dbReference type="InterPro" id="IPR000477">
    <property type="entry name" value="RT_dom"/>
</dbReference>
<dbReference type="Pfam" id="PF03732">
    <property type="entry name" value="Retrotrans_gag"/>
    <property type="match status" value="1"/>
</dbReference>
<evidence type="ECO:0000256" key="7">
    <source>
        <dbReference type="ARBA" id="ARBA00022801"/>
    </source>
</evidence>
<evidence type="ECO:0000256" key="9">
    <source>
        <dbReference type="ARBA" id="ARBA00023125"/>
    </source>
</evidence>
<dbReference type="SMART" id="SM00343">
    <property type="entry name" value="ZnF_C2HC"/>
    <property type="match status" value="1"/>
</dbReference>
<dbReference type="InterPro" id="IPR050951">
    <property type="entry name" value="Retrovirus_Pol_polyprotein"/>
</dbReference>
<gene>
    <name evidence="14" type="ORF">K2173_006597</name>
</gene>
<dbReference type="AlphaFoldDB" id="A0AAV8T5E7"/>
<dbReference type="Proteomes" id="UP001159364">
    <property type="component" value="Linkage Group LG06"/>
</dbReference>
<name>A0AAV8T5E7_9ROSI</name>
<keyword evidence="5" id="KW-0064">Aspartyl protease</keyword>
<evidence type="ECO:0000256" key="10">
    <source>
        <dbReference type="ARBA" id="ARBA00023268"/>
    </source>
</evidence>
<dbReference type="InterPro" id="IPR043502">
    <property type="entry name" value="DNA/RNA_pol_sf"/>
</dbReference>
<dbReference type="GO" id="GO:0003964">
    <property type="term" value="F:RNA-directed DNA polymerase activity"/>
    <property type="evidence" value="ECO:0007669"/>
    <property type="project" value="UniProtKB-KW"/>
</dbReference>
<evidence type="ECO:0000256" key="6">
    <source>
        <dbReference type="ARBA" id="ARBA00022759"/>
    </source>
</evidence>
<dbReference type="InterPro" id="IPR001878">
    <property type="entry name" value="Znf_CCHC"/>
</dbReference>
<sequence>MPPRVELEEPDCSRAHQGAQMSLMSRKKRGHTASSSKHLVCNPRSSPPPPLQAAMDPAFPVPLPVLSPSPWVKGLRSRKFGALDFHGTTNPEEAEAWMKRTERVLVQMKCSDEEKLEYAVSLLQGDALHWWESVPQSQAVPPVLTWRDFGELFRKKYLSRVYIQEKAREFLNLTQREMSVSEYELRFTQLSRYAPHIVANEEDKCRKFEGGLHLGIKEKVILYNFCDYQQLRSRIEPQMQHYGNMHRGECRRLTGVCFWCGEKGHRIRDCPLKSKGEGSQPQAQRRAETVGTRPTAGVGSSGSVRKPIPPGRPRGQAQVRVFAMTREEAAAAPEVVTGMAQLFHYDVYVLFDSGSTHSYVSASVILPDMQSVLLDNLLLVSTPLGRNVIVSWIYRDSDKLIGRGCEAFLACVMDTSVKESRVEDIPIVREFPDVFPEELSGLPPEREIEFVIDLVPGTAPITIPPYRMAPAELKELKENSSPWGAPVLFVRKKDRTWRMCIDYRRINKIDLRSGYHQLRIKESDVSKTAFRTRYGHYEFLVMPFGLTNAPAAFMDLMNRVFKEFLDQFVIVFIDDILVYSKNVGEHEQHLRIVLQRLRERELYAKFTKCEFWLHEVVFLGHIISETGVHVDPKKIEAVVNWHAPTTVTEVRSFLGLAGYYRRFVEGFSIIATPLTKLLRKNQKFVWSDECQRSFEELKHRLTSAPVLTLPTGEGSYTVYSDASRKGLGCVLMQGDKVIAYASRQLKPYEVNYPTHDLELAM</sequence>
<dbReference type="Pfam" id="PF00098">
    <property type="entry name" value="zf-CCHC"/>
    <property type="match status" value="1"/>
</dbReference>
<dbReference type="InterPro" id="IPR005162">
    <property type="entry name" value="Retrotrans_gag_dom"/>
</dbReference>
<feature type="region of interest" description="Disordered" evidence="12">
    <location>
        <begin position="270"/>
        <end position="315"/>
    </location>
</feature>
<dbReference type="FunFam" id="3.30.70.270:FF:000020">
    <property type="entry name" value="Transposon Tf2-6 polyprotein-like Protein"/>
    <property type="match status" value="1"/>
</dbReference>
<evidence type="ECO:0000256" key="5">
    <source>
        <dbReference type="ARBA" id="ARBA00022750"/>
    </source>
</evidence>
<dbReference type="PANTHER" id="PTHR37984:SF5">
    <property type="entry name" value="PROTEIN NYNRIN-LIKE"/>
    <property type="match status" value="1"/>
</dbReference>
<evidence type="ECO:0000256" key="1">
    <source>
        <dbReference type="ARBA" id="ARBA00022670"/>
    </source>
</evidence>
<evidence type="ECO:0000256" key="11">
    <source>
        <dbReference type="PROSITE-ProRule" id="PRU00047"/>
    </source>
</evidence>
<organism evidence="14 15">
    <name type="scientific">Erythroxylum novogranatense</name>
    <dbReference type="NCBI Taxonomy" id="1862640"/>
    <lineage>
        <taxon>Eukaryota</taxon>
        <taxon>Viridiplantae</taxon>
        <taxon>Streptophyta</taxon>
        <taxon>Embryophyta</taxon>
        <taxon>Tracheophyta</taxon>
        <taxon>Spermatophyta</taxon>
        <taxon>Magnoliopsida</taxon>
        <taxon>eudicotyledons</taxon>
        <taxon>Gunneridae</taxon>
        <taxon>Pentapetalae</taxon>
        <taxon>rosids</taxon>
        <taxon>fabids</taxon>
        <taxon>Malpighiales</taxon>
        <taxon>Erythroxylaceae</taxon>
        <taxon>Erythroxylum</taxon>
    </lineage>
</organism>
<keyword evidence="11" id="KW-0863">Zinc-finger</keyword>
<dbReference type="Pfam" id="PF08284">
    <property type="entry name" value="RVP_2"/>
    <property type="match status" value="1"/>
</dbReference>
<dbReference type="GO" id="GO:0003677">
    <property type="term" value="F:DNA binding"/>
    <property type="evidence" value="ECO:0007669"/>
    <property type="project" value="UniProtKB-KW"/>
</dbReference>